<name>A0A3N0DVE2_9ACTN</name>
<comment type="caution">
    <text evidence="2">The sequence shown here is derived from an EMBL/GenBank/DDBJ whole genome shotgun (WGS) entry which is preliminary data.</text>
</comment>
<gene>
    <name evidence="2" type="ORF">EFL95_11475</name>
</gene>
<reference evidence="2 3" key="1">
    <citation type="submission" date="2018-11" db="EMBL/GenBank/DDBJ databases">
        <authorList>
            <person name="Li F."/>
        </authorList>
    </citation>
    <scope>NUCLEOTIDE SEQUENCE [LARGE SCALE GENOMIC DNA]</scope>
    <source>
        <strain evidence="2 3">KIS18-7</strain>
    </source>
</reference>
<accession>A0A3N0DVE2</accession>
<dbReference type="OrthoDB" id="4244911at2"/>
<feature type="region of interest" description="Disordered" evidence="1">
    <location>
        <begin position="1"/>
        <end position="27"/>
    </location>
</feature>
<sequence>MPLPAAAPADSTVAPPGWPAGVRPPGTPDWERTATNWLLDICPPEYRTYPGLRRHPAILARFAVLHVEAGQAAVQRGLSEVRGLLRDIATHTEMAAAVDVWQYEGARLIGIRRSVGLVEEALRGQRYAARLGLSDAKY</sequence>
<evidence type="ECO:0000256" key="1">
    <source>
        <dbReference type="SAM" id="MobiDB-lite"/>
    </source>
</evidence>
<organism evidence="2 3">
    <name type="scientific">Nocardioides marmorisolisilvae</name>
    <dbReference type="NCBI Taxonomy" id="1542737"/>
    <lineage>
        <taxon>Bacteria</taxon>
        <taxon>Bacillati</taxon>
        <taxon>Actinomycetota</taxon>
        <taxon>Actinomycetes</taxon>
        <taxon>Propionibacteriales</taxon>
        <taxon>Nocardioidaceae</taxon>
        <taxon>Nocardioides</taxon>
    </lineage>
</organism>
<keyword evidence="3" id="KW-1185">Reference proteome</keyword>
<dbReference type="Proteomes" id="UP000277094">
    <property type="component" value="Unassembled WGS sequence"/>
</dbReference>
<dbReference type="AlphaFoldDB" id="A0A3N0DVE2"/>
<evidence type="ECO:0000313" key="2">
    <source>
        <dbReference type="EMBL" id="RNL79587.1"/>
    </source>
</evidence>
<protein>
    <submittedName>
        <fullName evidence="2">Uncharacterized protein</fullName>
    </submittedName>
</protein>
<dbReference type="EMBL" id="RJSG01000002">
    <property type="protein sequence ID" value="RNL79587.1"/>
    <property type="molecule type" value="Genomic_DNA"/>
</dbReference>
<evidence type="ECO:0000313" key="3">
    <source>
        <dbReference type="Proteomes" id="UP000277094"/>
    </source>
</evidence>
<proteinExistence type="predicted"/>